<feature type="transmembrane region" description="Helical" evidence="1">
    <location>
        <begin position="133"/>
        <end position="152"/>
    </location>
</feature>
<name>A0A1V0UW15_9BACL</name>
<dbReference type="EMBL" id="CP020557">
    <property type="protein sequence ID" value="ARF69405.1"/>
    <property type="molecule type" value="Genomic_DNA"/>
</dbReference>
<proteinExistence type="predicted"/>
<evidence type="ECO:0000256" key="1">
    <source>
        <dbReference type="SAM" id="Phobius"/>
    </source>
</evidence>
<dbReference type="Proteomes" id="UP000192727">
    <property type="component" value="Chromosome"/>
</dbReference>
<keyword evidence="1" id="KW-1133">Transmembrane helix</keyword>
<feature type="transmembrane region" description="Helical" evidence="1">
    <location>
        <begin position="159"/>
        <end position="177"/>
    </location>
</feature>
<feature type="transmembrane region" description="Helical" evidence="1">
    <location>
        <begin position="12"/>
        <end position="33"/>
    </location>
</feature>
<organism evidence="2 3">
    <name type="scientific">Paenibacillus larvae subsp. pulvifaciens</name>
    <dbReference type="NCBI Taxonomy" id="1477"/>
    <lineage>
        <taxon>Bacteria</taxon>
        <taxon>Bacillati</taxon>
        <taxon>Bacillota</taxon>
        <taxon>Bacilli</taxon>
        <taxon>Bacillales</taxon>
        <taxon>Paenibacillaceae</taxon>
        <taxon>Paenibacillus</taxon>
    </lineage>
</organism>
<evidence type="ECO:0000313" key="2">
    <source>
        <dbReference type="EMBL" id="ARF69405.1"/>
    </source>
</evidence>
<protein>
    <recommendedName>
        <fullName evidence="4">Glycosyltransferase RgtA/B/C/D-like domain-containing protein</fullName>
    </recommendedName>
</protein>
<dbReference type="AlphaFoldDB" id="A0A1V0UW15"/>
<feature type="transmembrane region" description="Helical" evidence="1">
    <location>
        <begin position="102"/>
        <end position="121"/>
    </location>
</feature>
<reference evidence="2 3" key="1">
    <citation type="submission" date="2017-03" db="EMBL/GenBank/DDBJ databases">
        <title>Paenibacillus larvae genome sequencing.</title>
        <authorList>
            <person name="Dingman D.W."/>
        </authorList>
    </citation>
    <scope>NUCLEOTIDE SEQUENCE [LARGE SCALE GENOMIC DNA]</scope>
    <source>
        <strain evidence="2 3">SAG 10367</strain>
    </source>
</reference>
<feature type="transmembrane region" description="Helical" evidence="1">
    <location>
        <begin position="383"/>
        <end position="402"/>
    </location>
</feature>
<feature type="transmembrane region" description="Helical" evidence="1">
    <location>
        <begin position="76"/>
        <end position="95"/>
    </location>
</feature>
<evidence type="ECO:0008006" key="4">
    <source>
        <dbReference type="Google" id="ProtNLM"/>
    </source>
</evidence>
<feature type="transmembrane region" description="Helical" evidence="1">
    <location>
        <begin position="183"/>
        <end position="213"/>
    </location>
</feature>
<dbReference type="RefSeq" id="WP_023483173.1">
    <property type="nucleotide sequence ID" value="NZ_CP020557.1"/>
</dbReference>
<gene>
    <name evidence="2" type="ORF">B7C51_18685</name>
</gene>
<feature type="transmembrane region" description="Helical" evidence="1">
    <location>
        <begin position="444"/>
        <end position="463"/>
    </location>
</feature>
<feature type="transmembrane region" description="Helical" evidence="1">
    <location>
        <begin position="414"/>
        <end position="432"/>
    </location>
</feature>
<keyword evidence="1" id="KW-0472">Membrane</keyword>
<accession>A0A1V0UW15</accession>
<feature type="transmembrane region" description="Helical" evidence="1">
    <location>
        <begin position="225"/>
        <end position="248"/>
    </location>
</feature>
<sequence>MKRIRISWEWMIVLASSIVMIYILLIKPVIGVADNGDFLRLMSSVGLGNANPNATFEELYFRFIHTQFDYGPINGFYSTFHTVLAFLIVQAARLLHPSYFDIRYLGAAYAILFAVTLYLIMKYYKQGSAAANMTLALCLFFIFTDIGYVAYFNSFFGEPVSFISLLAIMGLTGYLTVKERPSLAALILLYVSMLVLSGAKIQNTPIGIVLGLLGFHFMSLRDDRLWKRTAAALSALVIAGSACLYVFASSDLKHINIYQTVFYGVLKDSPNPEKDLESLGLPPELAVNAGTNYFQTDAAIPQNDPQMKQKFYGKVSHFNVGWYYLTHPGRLLNKLERGVENGMTIRPYYLGNYEQSEHKNPGELSHTFQFWSEFKDKVLPRSLWLLTLFYVLYYAVLIRYRLMAYTAAEKIRLEMLMSVGFIGIIALLVPLIGDGEADLQKHLFLFNVTLDIMLTVSLVWIVYRIAKRFIRNRNPYS</sequence>
<evidence type="ECO:0000313" key="3">
    <source>
        <dbReference type="Proteomes" id="UP000192727"/>
    </source>
</evidence>
<keyword evidence="1" id="KW-0812">Transmembrane</keyword>